<proteinExistence type="predicted"/>
<dbReference type="Gramene" id="LPERR03G21730.1">
    <property type="protein sequence ID" value="LPERR03G21730.1"/>
    <property type="gene ID" value="LPERR03G21730"/>
</dbReference>
<sequence>MQPNDDFFGFDVSKYLEGDEDEDIPNESPPISAELRQKLEDIANQLDITIDDIANQLVNNTDPIQARVQEIKDQLPDDVIIALALAACLQSHSIQVALTRQCMADRRGFQLCQAKLESARTLVQEEKSGLIQ</sequence>
<dbReference type="Proteomes" id="UP000032180">
    <property type="component" value="Chromosome 3"/>
</dbReference>
<protein>
    <recommendedName>
        <fullName evidence="1">DUF1409 domain-containing protein</fullName>
    </recommendedName>
</protein>
<dbReference type="InterPro" id="IPR010811">
    <property type="entry name" value="DUF1409"/>
</dbReference>
<name>A0A0D9VWF6_9ORYZ</name>
<accession>A0A0D9VWF6</accession>
<dbReference type="AlphaFoldDB" id="A0A0D9VWF6"/>
<evidence type="ECO:0000313" key="2">
    <source>
        <dbReference type="EnsemblPlants" id="LPERR03G21730.1"/>
    </source>
</evidence>
<dbReference type="Pfam" id="PF07197">
    <property type="entry name" value="DUF1409"/>
    <property type="match status" value="1"/>
</dbReference>
<evidence type="ECO:0000259" key="1">
    <source>
        <dbReference type="Pfam" id="PF07197"/>
    </source>
</evidence>
<organism evidence="2 3">
    <name type="scientific">Leersia perrieri</name>
    <dbReference type="NCBI Taxonomy" id="77586"/>
    <lineage>
        <taxon>Eukaryota</taxon>
        <taxon>Viridiplantae</taxon>
        <taxon>Streptophyta</taxon>
        <taxon>Embryophyta</taxon>
        <taxon>Tracheophyta</taxon>
        <taxon>Spermatophyta</taxon>
        <taxon>Magnoliopsida</taxon>
        <taxon>Liliopsida</taxon>
        <taxon>Poales</taxon>
        <taxon>Poaceae</taxon>
        <taxon>BOP clade</taxon>
        <taxon>Oryzoideae</taxon>
        <taxon>Oryzeae</taxon>
        <taxon>Oryzinae</taxon>
        <taxon>Leersia</taxon>
    </lineage>
</organism>
<evidence type="ECO:0000313" key="3">
    <source>
        <dbReference type="Proteomes" id="UP000032180"/>
    </source>
</evidence>
<dbReference type="HOGENOM" id="CLU_1920107_0_0_1"/>
<keyword evidence="3" id="KW-1185">Reference proteome</keyword>
<dbReference type="EnsemblPlants" id="LPERR03G21730.1">
    <property type="protein sequence ID" value="LPERR03G21730.1"/>
    <property type="gene ID" value="LPERR03G21730"/>
</dbReference>
<feature type="domain" description="DUF1409" evidence="1">
    <location>
        <begin position="47"/>
        <end position="96"/>
    </location>
</feature>
<reference evidence="2" key="3">
    <citation type="submission" date="2015-04" db="UniProtKB">
        <authorList>
            <consortium name="EnsemblPlants"/>
        </authorList>
    </citation>
    <scope>IDENTIFICATION</scope>
</reference>
<reference evidence="3" key="2">
    <citation type="submission" date="2013-12" db="EMBL/GenBank/DDBJ databases">
        <authorList>
            <person name="Yu Y."/>
            <person name="Lee S."/>
            <person name="de Baynast K."/>
            <person name="Wissotski M."/>
            <person name="Liu L."/>
            <person name="Talag J."/>
            <person name="Goicoechea J."/>
            <person name="Angelova A."/>
            <person name="Jetty R."/>
            <person name="Kudrna D."/>
            <person name="Golser W."/>
            <person name="Rivera L."/>
            <person name="Zhang J."/>
            <person name="Wing R."/>
        </authorList>
    </citation>
    <scope>NUCLEOTIDE SEQUENCE</scope>
</reference>
<reference evidence="2 3" key="1">
    <citation type="submission" date="2012-08" db="EMBL/GenBank/DDBJ databases">
        <title>Oryza genome evolution.</title>
        <authorList>
            <person name="Wing R.A."/>
        </authorList>
    </citation>
    <scope>NUCLEOTIDE SEQUENCE</scope>
</reference>